<evidence type="ECO:0000256" key="7">
    <source>
        <dbReference type="SAM" id="Phobius"/>
    </source>
</evidence>
<keyword evidence="5 7" id="KW-0472">Membrane</keyword>
<dbReference type="InterPro" id="IPR006260">
    <property type="entry name" value="TonB/TolA_C"/>
</dbReference>
<evidence type="ECO:0000313" key="11">
    <source>
        <dbReference type="Proteomes" id="UP001139450"/>
    </source>
</evidence>
<reference evidence="10" key="1">
    <citation type="submission" date="2022-04" db="EMBL/GenBank/DDBJ databases">
        <title>Mucilaginibacter sp. RS28 isolated from freshwater.</title>
        <authorList>
            <person name="Ko S.-R."/>
        </authorList>
    </citation>
    <scope>NUCLEOTIDE SEQUENCE</scope>
    <source>
        <strain evidence="10">RS28</strain>
    </source>
</reference>
<organism evidence="10 11">
    <name type="scientific">Mucilaginibacter straminoryzae</name>
    <dbReference type="NCBI Taxonomy" id="2932774"/>
    <lineage>
        <taxon>Bacteria</taxon>
        <taxon>Pseudomonadati</taxon>
        <taxon>Bacteroidota</taxon>
        <taxon>Sphingobacteriia</taxon>
        <taxon>Sphingobacteriales</taxon>
        <taxon>Sphingobacteriaceae</taxon>
        <taxon>Mucilaginibacter</taxon>
    </lineage>
</organism>
<feature type="transmembrane region" description="Helical" evidence="7">
    <location>
        <begin position="73"/>
        <end position="97"/>
    </location>
</feature>
<evidence type="ECO:0000256" key="3">
    <source>
        <dbReference type="ARBA" id="ARBA00022729"/>
    </source>
</evidence>
<feature type="region of interest" description="Disordered" evidence="6">
    <location>
        <begin position="109"/>
        <end position="132"/>
    </location>
</feature>
<evidence type="ECO:0000313" key="10">
    <source>
        <dbReference type="EMBL" id="MCJ8210481.1"/>
    </source>
</evidence>
<evidence type="ECO:0000256" key="2">
    <source>
        <dbReference type="ARBA" id="ARBA00022692"/>
    </source>
</evidence>
<dbReference type="PANTHER" id="PTHR30069">
    <property type="entry name" value="TONB-DEPENDENT OUTER MEMBRANE RECEPTOR"/>
    <property type="match status" value="1"/>
</dbReference>
<dbReference type="Pfam" id="PF07715">
    <property type="entry name" value="Plug"/>
    <property type="match status" value="1"/>
</dbReference>
<sequence>MADKKTDISQIRKYLRGELDARAMHQLERQAQDDPFLMDALDGYSAKADQQPNLDELQQRLQARLNAKQAKRLALWPMISVAASVLFFVAIGGWWLVVYQPRQQQRVVTGNQQVRQEPKTPPSPQPQKMPVPPSIIDSNAIAIARVPRKHEVLRQRRTGAVIEPSAAVVAADAAGADTIVNKGQLDEVNVVGYGVARRREVTASVSTINPKPVAEELAGRVAGVNIQQKSPKIMLRGLNTVDSLHNPLYVVDGKIRKDIYKINPNDLASVKVLKNTEATALYGSKAANGVLVINTKKALGRTGSDYQLKEVPISQGYASTGMPRVISGQVVDEQGHPLPGAQVKVVGKNIGIATDVNGRFQLNIADGDQLSVAYIGYNSKQLVPDSRDNLKVSLTPSSAGLSEVVVVGYGTKKEDEQAEEQVSENARPSNGWAAYNKYLKEQSKVDSKEQTGKVRLSFVVNPDGSLTDFQILKSLNKPGDENAIRIIKDGPGWKGATNGKSEKVKITIRFHQ</sequence>
<dbReference type="InterPro" id="IPR012910">
    <property type="entry name" value="Plug_dom"/>
</dbReference>
<evidence type="ECO:0000256" key="6">
    <source>
        <dbReference type="SAM" id="MobiDB-lite"/>
    </source>
</evidence>
<comment type="subcellular location">
    <subcellularLocation>
        <location evidence="1">Membrane</location>
        <topology evidence="1">Single-pass membrane protein</topology>
    </subcellularLocation>
</comment>
<dbReference type="Pfam" id="PF13715">
    <property type="entry name" value="CarbopepD_reg_2"/>
    <property type="match status" value="1"/>
</dbReference>
<dbReference type="SUPFAM" id="SSF56935">
    <property type="entry name" value="Porins"/>
    <property type="match status" value="1"/>
</dbReference>
<keyword evidence="3" id="KW-0732">Signal</keyword>
<dbReference type="InterPro" id="IPR037682">
    <property type="entry name" value="TonB_C"/>
</dbReference>
<gene>
    <name evidence="10" type="ORF">MUY27_12255</name>
</gene>
<dbReference type="InterPro" id="IPR039426">
    <property type="entry name" value="TonB-dep_rcpt-like"/>
</dbReference>
<feature type="domain" description="TonB C-terminal" evidence="8">
    <location>
        <begin position="447"/>
        <end position="510"/>
    </location>
</feature>
<name>A0A9X2B9I4_9SPHI</name>
<proteinExistence type="predicted"/>
<evidence type="ECO:0000256" key="5">
    <source>
        <dbReference type="ARBA" id="ARBA00023136"/>
    </source>
</evidence>
<dbReference type="SUPFAM" id="SSF74653">
    <property type="entry name" value="TolA/TonB C-terminal domain"/>
    <property type="match status" value="1"/>
</dbReference>
<keyword evidence="2 7" id="KW-0812">Transmembrane</keyword>
<dbReference type="Pfam" id="PF03544">
    <property type="entry name" value="TonB_C"/>
    <property type="match status" value="1"/>
</dbReference>
<comment type="caution">
    <text evidence="10">The sequence shown here is derived from an EMBL/GenBank/DDBJ whole genome shotgun (WGS) entry which is preliminary data.</text>
</comment>
<evidence type="ECO:0000256" key="1">
    <source>
        <dbReference type="ARBA" id="ARBA00004167"/>
    </source>
</evidence>
<dbReference type="RefSeq" id="WP_245130320.1">
    <property type="nucleotide sequence ID" value="NZ_JALJEJ010000005.1"/>
</dbReference>
<protein>
    <submittedName>
        <fullName evidence="10">TonB family protein</fullName>
    </submittedName>
</protein>
<dbReference type="EMBL" id="JALJEJ010000005">
    <property type="protein sequence ID" value="MCJ8210481.1"/>
    <property type="molecule type" value="Genomic_DNA"/>
</dbReference>
<dbReference type="Gene3D" id="3.30.1150.10">
    <property type="match status" value="1"/>
</dbReference>
<accession>A0A9X2B9I4</accession>
<evidence type="ECO:0000256" key="4">
    <source>
        <dbReference type="ARBA" id="ARBA00022989"/>
    </source>
</evidence>
<dbReference type="NCBIfam" id="TIGR01352">
    <property type="entry name" value="tonB_Cterm"/>
    <property type="match status" value="1"/>
</dbReference>
<dbReference type="GO" id="GO:0016020">
    <property type="term" value="C:membrane"/>
    <property type="evidence" value="ECO:0007669"/>
    <property type="project" value="UniProtKB-SubCell"/>
</dbReference>
<dbReference type="GO" id="GO:0044718">
    <property type="term" value="P:siderophore transmembrane transport"/>
    <property type="evidence" value="ECO:0007669"/>
    <property type="project" value="TreeGrafter"/>
</dbReference>
<dbReference type="PANTHER" id="PTHR30069:SF29">
    <property type="entry name" value="HEMOGLOBIN AND HEMOGLOBIN-HAPTOGLOBIN-BINDING PROTEIN 1-RELATED"/>
    <property type="match status" value="1"/>
</dbReference>
<dbReference type="Gene3D" id="2.170.130.10">
    <property type="entry name" value="TonB-dependent receptor, plug domain"/>
    <property type="match status" value="1"/>
</dbReference>
<evidence type="ECO:0000259" key="8">
    <source>
        <dbReference type="Pfam" id="PF03544"/>
    </source>
</evidence>
<dbReference type="Gene3D" id="2.60.40.1120">
    <property type="entry name" value="Carboxypeptidase-like, regulatory domain"/>
    <property type="match status" value="1"/>
</dbReference>
<dbReference type="InterPro" id="IPR037066">
    <property type="entry name" value="Plug_dom_sf"/>
</dbReference>
<dbReference type="AlphaFoldDB" id="A0A9X2B9I4"/>
<keyword evidence="11" id="KW-1185">Reference proteome</keyword>
<dbReference type="GO" id="GO:0015344">
    <property type="term" value="F:siderophore uptake transmembrane transporter activity"/>
    <property type="evidence" value="ECO:0007669"/>
    <property type="project" value="TreeGrafter"/>
</dbReference>
<feature type="domain" description="TonB-dependent receptor plug" evidence="9">
    <location>
        <begin position="215"/>
        <end position="290"/>
    </location>
</feature>
<evidence type="ECO:0000259" key="9">
    <source>
        <dbReference type="Pfam" id="PF07715"/>
    </source>
</evidence>
<keyword evidence="4 7" id="KW-1133">Transmembrane helix</keyword>
<dbReference type="Proteomes" id="UP001139450">
    <property type="component" value="Unassembled WGS sequence"/>
</dbReference>
<feature type="compositionally biased region" description="Pro residues" evidence="6">
    <location>
        <begin position="119"/>
        <end position="132"/>
    </location>
</feature>